<evidence type="ECO:0000259" key="8">
    <source>
        <dbReference type="PROSITE" id="PS50928"/>
    </source>
</evidence>
<evidence type="ECO:0000256" key="7">
    <source>
        <dbReference type="RuleBase" id="RU363032"/>
    </source>
</evidence>
<dbReference type="GO" id="GO:0055085">
    <property type="term" value="P:transmembrane transport"/>
    <property type="evidence" value="ECO:0007669"/>
    <property type="project" value="InterPro"/>
</dbReference>
<keyword evidence="4 7" id="KW-0812">Transmembrane</keyword>
<dbReference type="InterPro" id="IPR051393">
    <property type="entry name" value="ABC_transporter_permease"/>
</dbReference>
<dbReference type="PANTHER" id="PTHR30193:SF44">
    <property type="entry name" value="LACTOSE TRANSPORT SYSTEM PERMEASE PROTEIN LACF"/>
    <property type="match status" value="1"/>
</dbReference>
<comment type="subcellular location">
    <subcellularLocation>
        <location evidence="1 7">Cell membrane</location>
        <topology evidence="1 7">Multi-pass membrane protein</topology>
    </subcellularLocation>
</comment>
<feature type="transmembrane region" description="Helical" evidence="7">
    <location>
        <begin position="28"/>
        <end position="49"/>
    </location>
</feature>
<evidence type="ECO:0000256" key="4">
    <source>
        <dbReference type="ARBA" id="ARBA00022692"/>
    </source>
</evidence>
<dbReference type="STRING" id="443156.SAMN04489867_3010"/>
<reference evidence="10" key="1">
    <citation type="submission" date="2016-10" db="EMBL/GenBank/DDBJ databases">
        <authorList>
            <person name="Varghese N."/>
            <person name="Submissions S."/>
        </authorList>
    </citation>
    <scope>NUCLEOTIDE SEQUENCE [LARGE SCALE GENOMIC DNA]</scope>
    <source>
        <strain evidence="10">DSM 22329</strain>
    </source>
</reference>
<sequence>MTQAPERTPQGERLPQRNPKAARSSQKAMWFLLLPSLVPVLVFSVYPLANGIWLGFTDARAGFDVQYKFNGFANYTKLLHDDLFWNSFKIGLIWAVTVTVIQFLLALGLAMLLNAGLRFQWLVRPLALVPWAMPSVIVAILWKLIYHPDAGILNAVLRWLHIIDHNISWLGSFDLALPAVIVVGVWAGMPQTTIALLAGLQNTPGELHEAAALDGANAWQRFLTVTWPAIKPVAIAITSLDFVWNFNSFGLVYVLTDGGPGGRTLLPMLFAYQRAFGNGEFGYAAALGNVMVIVIVAIMGGYLWRQMREAS</sequence>
<feature type="transmembrane region" description="Helical" evidence="7">
    <location>
        <begin position="281"/>
        <end position="304"/>
    </location>
</feature>
<name>A0A1H0TX98_9MICO</name>
<evidence type="ECO:0000313" key="10">
    <source>
        <dbReference type="Proteomes" id="UP000199077"/>
    </source>
</evidence>
<keyword evidence="3" id="KW-1003">Cell membrane</keyword>
<gene>
    <name evidence="9" type="ORF">SAMN04489867_3010</name>
</gene>
<evidence type="ECO:0000256" key="5">
    <source>
        <dbReference type="ARBA" id="ARBA00022989"/>
    </source>
</evidence>
<dbReference type="GO" id="GO:0005886">
    <property type="term" value="C:plasma membrane"/>
    <property type="evidence" value="ECO:0007669"/>
    <property type="project" value="UniProtKB-SubCell"/>
</dbReference>
<organism evidence="9 10">
    <name type="scientific">Pedococcus dokdonensis</name>
    <dbReference type="NCBI Taxonomy" id="443156"/>
    <lineage>
        <taxon>Bacteria</taxon>
        <taxon>Bacillati</taxon>
        <taxon>Actinomycetota</taxon>
        <taxon>Actinomycetes</taxon>
        <taxon>Micrococcales</taxon>
        <taxon>Intrasporangiaceae</taxon>
        <taxon>Pedococcus</taxon>
    </lineage>
</organism>
<dbReference type="EMBL" id="LT629711">
    <property type="protein sequence ID" value="SDP58298.1"/>
    <property type="molecule type" value="Genomic_DNA"/>
</dbReference>
<dbReference type="SUPFAM" id="SSF161098">
    <property type="entry name" value="MetI-like"/>
    <property type="match status" value="1"/>
</dbReference>
<accession>A0A1H0TX98</accession>
<dbReference type="InterPro" id="IPR035906">
    <property type="entry name" value="MetI-like_sf"/>
</dbReference>
<dbReference type="Proteomes" id="UP000199077">
    <property type="component" value="Chromosome I"/>
</dbReference>
<keyword evidence="5 7" id="KW-1133">Transmembrane helix</keyword>
<feature type="transmembrane region" description="Helical" evidence="7">
    <location>
        <begin position="166"/>
        <end position="187"/>
    </location>
</feature>
<dbReference type="Gene3D" id="1.10.3720.10">
    <property type="entry name" value="MetI-like"/>
    <property type="match status" value="1"/>
</dbReference>
<dbReference type="PANTHER" id="PTHR30193">
    <property type="entry name" value="ABC TRANSPORTER PERMEASE PROTEIN"/>
    <property type="match status" value="1"/>
</dbReference>
<dbReference type="InterPro" id="IPR000515">
    <property type="entry name" value="MetI-like"/>
</dbReference>
<keyword evidence="2 7" id="KW-0813">Transport</keyword>
<feature type="transmembrane region" description="Helical" evidence="7">
    <location>
        <begin position="92"/>
        <end position="113"/>
    </location>
</feature>
<evidence type="ECO:0000256" key="6">
    <source>
        <dbReference type="ARBA" id="ARBA00023136"/>
    </source>
</evidence>
<evidence type="ECO:0000256" key="2">
    <source>
        <dbReference type="ARBA" id="ARBA00022448"/>
    </source>
</evidence>
<protein>
    <submittedName>
        <fullName evidence="9">Carbohydrate ABC transporter membrane protein 1, CUT1 family</fullName>
    </submittedName>
</protein>
<evidence type="ECO:0000256" key="1">
    <source>
        <dbReference type="ARBA" id="ARBA00004651"/>
    </source>
</evidence>
<dbReference type="CDD" id="cd06261">
    <property type="entry name" value="TM_PBP2"/>
    <property type="match status" value="1"/>
</dbReference>
<dbReference type="Pfam" id="PF00528">
    <property type="entry name" value="BPD_transp_1"/>
    <property type="match status" value="1"/>
</dbReference>
<dbReference type="OrthoDB" id="4790574at2"/>
<evidence type="ECO:0000256" key="3">
    <source>
        <dbReference type="ARBA" id="ARBA00022475"/>
    </source>
</evidence>
<dbReference type="PROSITE" id="PS50928">
    <property type="entry name" value="ABC_TM1"/>
    <property type="match status" value="1"/>
</dbReference>
<feature type="domain" description="ABC transmembrane type-1" evidence="8">
    <location>
        <begin position="88"/>
        <end position="302"/>
    </location>
</feature>
<dbReference type="RefSeq" id="WP_091787173.1">
    <property type="nucleotide sequence ID" value="NZ_LT629711.1"/>
</dbReference>
<keyword evidence="10" id="KW-1185">Reference proteome</keyword>
<feature type="transmembrane region" description="Helical" evidence="7">
    <location>
        <begin position="125"/>
        <end position="146"/>
    </location>
</feature>
<dbReference type="AlphaFoldDB" id="A0A1H0TX98"/>
<feature type="transmembrane region" description="Helical" evidence="7">
    <location>
        <begin position="233"/>
        <end position="255"/>
    </location>
</feature>
<evidence type="ECO:0000313" key="9">
    <source>
        <dbReference type="EMBL" id="SDP58298.1"/>
    </source>
</evidence>
<keyword evidence="6 7" id="KW-0472">Membrane</keyword>
<comment type="similarity">
    <text evidence="7">Belongs to the binding-protein-dependent transport system permease family.</text>
</comment>
<proteinExistence type="inferred from homology"/>